<dbReference type="RefSeq" id="WP_191734951.1">
    <property type="nucleotide sequence ID" value="NZ_JACYFS010000001.1"/>
</dbReference>
<proteinExistence type="predicted"/>
<reference evidence="1 2" key="1">
    <citation type="submission" date="2020-09" db="EMBL/GenBank/DDBJ databases">
        <title>Genome seq and assembly of Chryseobacterium sp.</title>
        <authorList>
            <person name="Chhetri G."/>
        </authorList>
    </citation>
    <scope>NUCLEOTIDE SEQUENCE [LARGE SCALE GENOMIC DNA]</scope>
    <source>
        <strain evidence="1 2">GCR10</strain>
    </source>
</reference>
<accession>A0ABR8Z7C1</accession>
<name>A0ABR8Z7C1_9FLAO</name>
<keyword evidence="2" id="KW-1185">Reference proteome</keyword>
<evidence type="ECO:0000313" key="2">
    <source>
        <dbReference type="Proteomes" id="UP000637299"/>
    </source>
</evidence>
<comment type="caution">
    <text evidence="1">The sequence shown here is derived from an EMBL/GenBank/DDBJ whole genome shotgun (WGS) entry which is preliminary data.</text>
</comment>
<organism evidence="1 2">
    <name type="scientific">Chryseobacterium caseinilyticum</name>
    <dbReference type="NCBI Taxonomy" id="2771428"/>
    <lineage>
        <taxon>Bacteria</taxon>
        <taxon>Pseudomonadati</taxon>
        <taxon>Bacteroidota</taxon>
        <taxon>Flavobacteriia</taxon>
        <taxon>Flavobacteriales</taxon>
        <taxon>Weeksellaceae</taxon>
        <taxon>Chryseobacterium group</taxon>
        <taxon>Chryseobacterium</taxon>
    </lineage>
</organism>
<gene>
    <name evidence="1" type="ORF">IC610_01725</name>
</gene>
<dbReference type="Proteomes" id="UP000637299">
    <property type="component" value="Unassembled WGS sequence"/>
</dbReference>
<dbReference type="EMBL" id="JACYFS010000001">
    <property type="protein sequence ID" value="MBD8081135.1"/>
    <property type="molecule type" value="Genomic_DNA"/>
</dbReference>
<sequence>MRKNNAHTGDSEKEVIQTLQELLISNSPEGLEDMIFHVFEDANLCSGDLSADEKSLRHEFHLSIRKILRILNKDPQLLKKFKDG</sequence>
<protein>
    <submittedName>
        <fullName evidence="1">Uncharacterized protein</fullName>
    </submittedName>
</protein>
<evidence type="ECO:0000313" key="1">
    <source>
        <dbReference type="EMBL" id="MBD8081135.1"/>
    </source>
</evidence>